<dbReference type="EMBL" id="PVYX01000002">
    <property type="protein sequence ID" value="PRX53837.1"/>
    <property type="molecule type" value="Genomic_DNA"/>
</dbReference>
<dbReference type="Proteomes" id="UP000237640">
    <property type="component" value="Unassembled WGS sequence"/>
</dbReference>
<gene>
    <name evidence="8" type="ORF">CLV81_2225</name>
</gene>
<keyword evidence="2 4" id="KW-0472">Membrane</keyword>
<dbReference type="AlphaFoldDB" id="A0A2T0M8H2"/>
<sequence length="980" mass="110556">MGRFNAKSIFEPVITSYHFSSFGFKQEYRKTKPNKMKKVFRNHLRQVVILSTLMLFTAGGLRAQEISGTILDSQTNIPLAGASVFIKGTSIGVITEFDGAFLIQYDNAQSATLVVSYLGFADEEVDLSQVQDLTNIIVKMDETTTSLDEVVISANLEGQQKALNQQRVADNIKNVVSTDLISRFPDLNVADALQRIPGINIQLDNGEGAQAFIRGTPANYTTVTINGEQIQNTGTSFDRTPQLFQFPVDQLGQIEVTKTITPAQDGDAIGGTIDLSTPVAKRPTWNIKTELGAGYNSLTDGENYRANLNFNKRFAVNEKNPNGAFGMLFSYSYNQTDQTQDETSSDWRTDDEFENNPGEDQWYNREHFLVARPQTRTRQGASITSDYRFDNENFVVAKFNYATIEEDEDRQRKIFRPRNGDFVSPTEFPDARIRQDFRDRVVTRFTASFNIDGNFKIGDYRLFGGYAYSGGQRDENGFDGRFEGRGIDLGIENLNTNFPIFFPLDGQPGDDFNPEDFDRFDRIRLLDRLVESNASTAKINVQRSFNIGNSLLVLQAGYKNRINNSAANRNRRRFDFEGDDDVTLADFLGTGFVRDNWLRNEVPFGFEIVPGDILDYFNNNPGQFEANLDEDTIAKAEFDYDAEENTNAGYFMATLRTGKFNILAGIRNEDVKVSYSAQDVQVDDDGEIISISPITGGNNYSVLLPNLQIKYELDNLTNFRAAYTRGYARPNFVNLLPRVNRNIIDLEATLGNPNLEVPTSNNFDVFFERYLGNVGIISAGAFYKKIDGFIWEQTFQDVVGNEFPRADQFIGYNEVIQPQNGEDATLFGIEANIQTNLAFISNAIRHFGIYFNYTYTDSEAIIEPGAEENRLPGQAPHTMNSALTFDKGGFSARINMNFQDDTVEAIRSERIVAGDNNVIRDRRVQFDANASYTFKNGLRFFTELVNFTNAEQREFVGDPSRVSDYRDFGFQARFGISFNL</sequence>
<evidence type="ECO:0000256" key="4">
    <source>
        <dbReference type="RuleBase" id="RU003357"/>
    </source>
</evidence>
<dbReference type="Pfam" id="PF07715">
    <property type="entry name" value="Plug"/>
    <property type="match status" value="1"/>
</dbReference>
<dbReference type="Gene3D" id="2.40.170.20">
    <property type="entry name" value="TonB-dependent receptor, beta-barrel domain"/>
    <property type="match status" value="1"/>
</dbReference>
<evidence type="ECO:0000256" key="3">
    <source>
        <dbReference type="ARBA" id="ARBA00023237"/>
    </source>
</evidence>
<evidence type="ECO:0000313" key="8">
    <source>
        <dbReference type="EMBL" id="PRX53837.1"/>
    </source>
</evidence>
<dbReference type="SUPFAM" id="SSF49464">
    <property type="entry name" value="Carboxypeptidase regulatory domain-like"/>
    <property type="match status" value="1"/>
</dbReference>
<evidence type="ECO:0000256" key="2">
    <source>
        <dbReference type="ARBA" id="ARBA00023136"/>
    </source>
</evidence>
<accession>A0A2T0M8H2</accession>
<evidence type="ECO:0000256" key="5">
    <source>
        <dbReference type="SAM" id="MobiDB-lite"/>
    </source>
</evidence>
<dbReference type="InterPro" id="IPR000531">
    <property type="entry name" value="Beta-barrel_TonB"/>
</dbReference>
<dbReference type="Gene3D" id="2.170.130.10">
    <property type="entry name" value="TonB-dependent receptor, plug domain"/>
    <property type="match status" value="1"/>
</dbReference>
<evidence type="ECO:0000313" key="9">
    <source>
        <dbReference type="Proteomes" id="UP000237640"/>
    </source>
</evidence>
<comment type="similarity">
    <text evidence="4">Belongs to the TonB-dependent receptor family.</text>
</comment>
<dbReference type="InterPro" id="IPR012910">
    <property type="entry name" value="Plug_dom"/>
</dbReference>
<keyword evidence="4" id="KW-0798">TonB box</keyword>
<dbReference type="InterPro" id="IPR010104">
    <property type="entry name" value="TonB_rcpt_bac"/>
</dbReference>
<feature type="domain" description="TonB-dependent receptor-like beta-barrel" evidence="6">
    <location>
        <begin position="490"/>
        <end position="943"/>
    </location>
</feature>
<dbReference type="InterPro" id="IPR036942">
    <property type="entry name" value="Beta-barrel_TonB_sf"/>
</dbReference>
<dbReference type="GO" id="GO:0009279">
    <property type="term" value="C:cell outer membrane"/>
    <property type="evidence" value="ECO:0007669"/>
    <property type="project" value="UniProtKB-SubCell"/>
</dbReference>
<keyword evidence="3" id="KW-0998">Cell outer membrane</keyword>
<evidence type="ECO:0000256" key="1">
    <source>
        <dbReference type="ARBA" id="ARBA00004442"/>
    </source>
</evidence>
<dbReference type="Pfam" id="PF13715">
    <property type="entry name" value="CarbopepD_reg_2"/>
    <property type="match status" value="1"/>
</dbReference>
<dbReference type="NCBIfam" id="TIGR01782">
    <property type="entry name" value="TonB-Xanth-Caul"/>
    <property type="match status" value="1"/>
</dbReference>
<comment type="caution">
    <text evidence="8">The sequence shown here is derived from an EMBL/GenBank/DDBJ whole genome shotgun (WGS) entry which is preliminary data.</text>
</comment>
<reference evidence="8 9" key="1">
    <citation type="submission" date="2018-03" db="EMBL/GenBank/DDBJ databases">
        <title>Genomic Encyclopedia of Archaeal and Bacterial Type Strains, Phase II (KMG-II): from individual species to whole genera.</title>
        <authorList>
            <person name="Goeker M."/>
        </authorList>
    </citation>
    <scope>NUCLEOTIDE SEQUENCE [LARGE SCALE GENOMIC DNA]</scope>
    <source>
        <strain evidence="8 9">DSM 25027</strain>
    </source>
</reference>
<feature type="domain" description="TonB-dependent receptor plug" evidence="7">
    <location>
        <begin position="173"/>
        <end position="272"/>
    </location>
</feature>
<dbReference type="InterPro" id="IPR008969">
    <property type="entry name" value="CarboxyPept-like_regulatory"/>
</dbReference>
<dbReference type="SUPFAM" id="SSF56935">
    <property type="entry name" value="Porins"/>
    <property type="match status" value="1"/>
</dbReference>
<name>A0A2T0M8H2_9FLAO</name>
<comment type="subcellular location">
    <subcellularLocation>
        <location evidence="1 4">Cell outer membrane</location>
    </subcellularLocation>
</comment>
<feature type="region of interest" description="Disordered" evidence="5">
    <location>
        <begin position="339"/>
        <end position="358"/>
    </location>
</feature>
<dbReference type="Gene3D" id="2.60.40.1120">
    <property type="entry name" value="Carboxypeptidase-like, regulatory domain"/>
    <property type="match status" value="1"/>
</dbReference>
<organism evidence="8 9">
    <name type="scientific">Flagellimonas meridianipacifica</name>
    <dbReference type="NCBI Taxonomy" id="1080225"/>
    <lineage>
        <taxon>Bacteria</taxon>
        <taxon>Pseudomonadati</taxon>
        <taxon>Bacteroidota</taxon>
        <taxon>Flavobacteriia</taxon>
        <taxon>Flavobacteriales</taxon>
        <taxon>Flavobacteriaceae</taxon>
        <taxon>Flagellimonas</taxon>
    </lineage>
</organism>
<evidence type="ECO:0000259" key="7">
    <source>
        <dbReference type="Pfam" id="PF07715"/>
    </source>
</evidence>
<proteinExistence type="inferred from homology"/>
<dbReference type="PANTHER" id="PTHR40980">
    <property type="entry name" value="PLUG DOMAIN-CONTAINING PROTEIN"/>
    <property type="match status" value="1"/>
</dbReference>
<protein>
    <submittedName>
        <fullName evidence="8">TonB-dependent receptor</fullName>
    </submittedName>
</protein>
<dbReference type="PANTHER" id="PTHR40980:SF4">
    <property type="entry name" value="TONB-DEPENDENT RECEPTOR-LIKE BETA-BARREL DOMAIN-CONTAINING PROTEIN"/>
    <property type="match status" value="1"/>
</dbReference>
<keyword evidence="8" id="KW-0675">Receptor</keyword>
<dbReference type="InterPro" id="IPR037066">
    <property type="entry name" value="Plug_dom_sf"/>
</dbReference>
<keyword evidence="9" id="KW-1185">Reference proteome</keyword>
<dbReference type="Pfam" id="PF00593">
    <property type="entry name" value="TonB_dep_Rec_b-barrel"/>
    <property type="match status" value="1"/>
</dbReference>
<evidence type="ECO:0000259" key="6">
    <source>
        <dbReference type="Pfam" id="PF00593"/>
    </source>
</evidence>